<dbReference type="Gene3D" id="1.25.40.10">
    <property type="entry name" value="Tetratricopeptide repeat domain"/>
    <property type="match status" value="1"/>
</dbReference>
<dbReference type="EMBL" id="QJKJ01004190">
    <property type="protein sequence ID" value="RDX95159.1"/>
    <property type="molecule type" value="Genomic_DNA"/>
</dbReference>
<dbReference type="SMART" id="SM00360">
    <property type="entry name" value="RRM"/>
    <property type="match status" value="1"/>
</dbReference>
<comment type="caution">
    <text evidence="7">The sequence shown here is derived from an EMBL/GenBank/DDBJ whole genome shotgun (WGS) entry which is preliminary data.</text>
</comment>
<dbReference type="InterPro" id="IPR035979">
    <property type="entry name" value="RBD_domain_sf"/>
</dbReference>
<dbReference type="AlphaFoldDB" id="A0A371GXE2"/>
<dbReference type="PANTHER" id="PTHR47447:SF17">
    <property type="entry name" value="OS12G0638900 PROTEIN"/>
    <property type="match status" value="1"/>
</dbReference>
<evidence type="ECO:0000259" key="6">
    <source>
        <dbReference type="PROSITE" id="PS50102"/>
    </source>
</evidence>
<dbReference type="Pfam" id="PF23276">
    <property type="entry name" value="TPR_24"/>
    <property type="match status" value="1"/>
</dbReference>
<accession>A0A371GXE2</accession>
<dbReference type="SUPFAM" id="SSF54928">
    <property type="entry name" value="RNA-binding domain, RBD"/>
    <property type="match status" value="1"/>
</dbReference>
<dbReference type="GO" id="GO:0003723">
    <property type="term" value="F:RNA binding"/>
    <property type="evidence" value="ECO:0007669"/>
    <property type="project" value="UniProtKB-UniRule"/>
</dbReference>
<feature type="compositionally biased region" description="Pro residues" evidence="5">
    <location>
        <begin position="90"/>
        <end position="105"/>
    </location>
</feature>
<keyword evidence="2" id="KW-0677">Repeat</keyword>
<feature type="non-terminal residue" evidence="7">
    <location>
        <position position="1"/>
    </location>
</feature>
<organism evidence="7 8">
    <name type="scientific">Mucuna pruriens</name>
    <name type="common">Velvet bean</name>
    <name type="synonym">Dolichos pruriens</name>
    <dbReference type="NCBI Taxonomy" id="157652"/>
    <lineage>
        <taxon>Eukaryota</taxon>
        <taxon>Viridiplantae</taxon>
        <taxon>Streptophyta</taxon>
        <taxon>Embryophyta</taxon>
        <taxon>Tracheophyta</taxon>
        <taxon>Spermatophyta</taxon>
        <taxon>Magnoliopsida</taxon>
        <taxon>eudicotyledons</taxon>
        <taxon>Gunneridae</taxon>
        <taxon>Pentapetalae</taxon>
        <taxon>rosids</taxon>
        <taxon>fabids</taxon>
        <taxon>Fabales</taxon>
        <taxon>Fabaceae</taxon>
        <taxon>Papilionoideae</taxon>
        <taxon>50 kb inversion clade</taxon>
        <taxon>NPAAA clade</taxon>
        <taxon>indigoferoid/millettioid clade</taxon>
        <taxon>Phaseoleae</taxon>
        <taxon>Mucuna</taxon>
    </lineage>
</organism>
<feature type="compositionally biased region" description="Pro residues" evidence="5">
    <location>
        <begin position="62"/>
        <end position="73"/>
    </location>
</feature>
<keyword evidence="3" id="KW-0694">RNA-binding</keyword>
<dbReference type="InterPro" id="IPR057027">
    <property type="entry name" value="TPR_mt"/>
</dbReference>
<evidence type="ECO:0000256" key="2">
    <source>
        <dbReference type="ARBA" id="ARBA00022737"/>
    </source>
</evidence>
<dbReference type="Proteomes" id="UP000257109">
    <property type="component" value="Unassembled WGS sequence"/>
</dbReference>
<feature type="repeat" description="PPR" evidence="4">
    <location>
        <begin position="310"/>
        <end position="344"/>
    </location>
</feature>
<evidence type="ECO:0000256" key="5">
    <source>
        <dbReference type="SAM" id="MobiDB-lite"/>
    </source>
</evidence>
<feature type="domain" description="RRM" evidence="6">
    <location>
        <begin position="129"/>
        <end position="212"/>
    </location>
</feature>
<keyword evidence="8" id="KW-1185">Reference proteome</keyword>
<dbReference type="PANTHER" id="PTHR47447">
    <property type="entry name" value="OS03G0856100 PROTEIN"/>
    <property type="match status" value="1"/>
</dbReference>
<dbReference type="CDD" id="cd00590">
    <property type="entry name" value="RRM_SF"/>
    <property type="match status" value="1"/>
</dbReference>
<feature type="compositionally biased region" description="Polar residues" evidence="5">
    <location>
        <begin position="28"/>
        <end position="37"/>
    </location>
</feature>
<evidence type="ECO:0000256" key="4">
    <source>
        <dbReference type="PROSITE-ProRule" id="PRU00708"/>
    </source>
</evidence>
<dbReference type="InterPro" id="IPR000504">
    <property type="entry name" value="RRM_dom"/>
</dbReference>
<dbReference type="NCBIfam" id="TIGR00756">
    <property type="entry name" value="PPR"/>
    <property type="match status" value="2"/>
</dbReference>
<gene>
    <name evidence="7" type="primary">PPR4</name>
    <name evidence="7" type="ORF">CR513_22349</name>
</gene>
<dbReference type="OrthoDB" id="185373at2759"/>
<dbReference type="PROSITE" id="PS51375">
    <property type="entry name" value="PPR"/>
    <property type="match status" value="2"/>
</dbReference>
<feature type="non-terminal residue" evidence="7">
    <location>
        <position position="414"/>
    </location>
</feature>
<feature type="region of interest" description="Disordered" evidence="5">
    <location>
        <begin position="20"/>
        <end position="129"/>
    </location>
</feature>
<feature type="repeat" description="PPR" evidence="4">
    <location>
        <begin position="275"/>
        <end position="309"/>
    </location>
</feature>
<dbReference type="InterPro" id="IPR011990">
    <property type="entry name" value="TPR-like_helical_dom_sf"/>
</dbReference>
<protein>
    <submittedName>
        <fullName evidence="7">Pentatricopeptide repeat-containing protein, chloroplastic</fullName>
    </submittedName>
</protein>
<proteinExistence type="inferred from homology"/>
<reference evidence="7" key="1">
    <citation type="submission" date="2018-05" db="EMBL/GenBank/DDBJ databases">
        <title>Draft genome of Mucuna pruriens seed.</title>
        <authorList>
            <person name="Nnadi N.E."/>
            <person name="Vos R."/>
            <person name="Hasami M.H."/>
            <person name="Devisetty U.K."/>
            <person name="Aguiy J.C."/>
        </authorList>
    </citation>
    <scope>NUCLEOTIDE SEQUENCE [LARGE SCALE GENOMIC DNA]</scope>
    <source>
        <strain evidence="7">JCA_2017</strain>
    </source>
</reference>
<evidence type="ECO:0000313" key="8">
    <source>
        <dbReference type="Proteomes" id="UP000257109"/>
    </source>
</evidence>
<dbReference type="InterPro" id="IPR002885">
    <property type="entry name" value="PPR_rpt"/>
</dbReference>
<dbReference type="Pfam" id="PF00076">
    <property type="entry name" value="RRM_1"/>
    <property type="match status" value="1"/>
</dbReference>
<name>A0A371GXE2_MUCPR</name>
<evidence type="ECO:0000313" key="7">
    <source>
        <dbReference type="EMBL" id="RDX95159.1"/>
    </source>
</evidence>
<comment type="similarity">
    <text evidence="1">Belongs to the PPR family. P subfamily.</text>
</comment>
<evidence type="ECO:0000256" key="1">
    <source>
        <dbReference type="ARBA" id="ARBA00007626"/>
    </source>
</evidence>
<dbReference type="Gene3D" id="3.30.70.330">
    <property type="match status" value="1"/>
</dbReference>
<sequence length="414" mass="46326">MDPFSFSTSHLSITTNITIFSPKHHPPSSATTTTVSFSLKPPPDSNNSATPRRLSKPLKATPTPPSNPKPAPNSNPLANKLWLTSKLSPSPAPPPPPLPPPPPPEIHTETEESVDGSNSGSRTDFRQPGKIFVGNLPTWVKKPQVAEFFRQFGAIRSVIVIKGHHETQRNAGFAFVIYDGDDEAADKAAMRAVEFDGVEFHGRVLTVKLDDGKRTREKTQERARWLEGNGDSGEYRSTWHEERDGSRKGFQKVLETQPENWQAVVSAFERIKKPARKEYGLMVKYYARRGDMHHARQTFESMRARGIEPSSHVYSSLIHAYAVGRDMEEALHCVRKMKEEGIEITIVTYSIIVGGFARIGDADQACNMDRAEALVREMEEQGIDAPIDIYHTMMDGYTMIGNEDKCLIVFDRLK</sequence>
<dbReference type="PROSITE" id="PS50102">
    <property type="entry name" value="RRM"/>
    <property type="match status" value="1"/>
</dbReference>
<evidence type="ECO:0000256" key="3">
    <source>
        <dbReference type="PROSITE-ProRule" id="PRU00176"/>
    </source>
</evidence>
<dbReference type="InterPro" id="IPR012677">
    <property type="entry name" value="Nucleotide-bd_a/b_plait_sf"/>
</dbReference>